<feature type="region of interest" description="Disordered" evidence="2">
    <location>
        <begin position="289"/>
        <end position="323"/>
    </location>
</feature>
<evidence type="ECO:0000313" key="5">
    <source>
        <dbReference type="EMBL" id="EPB87380.1"/>
    </source>
</evidence>
<dbReference type="SUPFAM" id="SSF54236">
    <property type="entry name" value="Ubiquitin-like"/>
    <property type="match status" value="1"/>
</dbReference>
<feature type="region of interest" description="Disordered" evidence="2">
    <location>
        <begin position="255"/>
        <end position="274"/>
    </location>
</feature>
<protein>
    <recommendedName>
        <fullName evidence="1">Ubiquilin</fullName>
    </recommendedName>
</protein>
<dbReference type="OrthoDB" id="267397at2759"/>
<reference evidence="6" key="1">
    <citation type="submission" date="2013-05" db="EMBL/GenBank/DDBJ databases">
        <title>The Genome sequence of Mucor circinelloides f. circinelloides 1006PhL.</title>
        <authorList>
            <consortium name="The Broad Institute Genomics Platform"/>
            <person name="Cuomo C."/>
            <person name="Earl A."/>
            <person name="Findley K."/>
            <person name="Lee S.C."/>
            <person name="Walker B."/>
            <person name="Young S."/>
            <person name="Zeng Q."/>
            <person name="Gargeya S."/>
            <person name="Fitzgerald M."/>
            <person name="Haas B."/>
            <person name="Abouelleil A."/>
            <person name="Allen A.W."/>
            <person name="Alvarado L."/>
            <person name="Arachchi H.M."/>
            <person name="Berlin A.M."/>
            <person name="Chapman S.B."/>
            <person name="Gainer-Dewar J."/>
            <person name="Goldberg J."/>
            <person name="Griggs A."/>
            <person name="Gujja S."/>
            <person name="Hansen M."/>
            <person name="Howarth C."/>
            <person name="Imamovic A."/>
            <person name="Ireland A."/>
            <person name="Larimer J."/>
            <person name="McCowan C."/>
            <person name="Murphy C."/>
            <person name="Pearson M."/>
            <person name="Poon T.W."/>
            <person name="Priest M."/>
            <person name="Roberts A."/>
            <person name="Saif S."/>
            <person name="Shea T."/>
            <person name="Sisk P."/>
            <person name="Sykes S."/>
            <person name="Wortman J."/>
            <person name="Nusbaum C."/>
            <person name="Birren B."/>
        </authorList>
    </citation>
    <scope>NUCLEOTIDE SEQUENCE [LARGE SCALE GENOMIC DNA]</scope>
    <source>
        <strain evidence="6">1006PhL</strain>
    </source>
</reference>
<dbReference type="GO" id="GO:0031593">
    <property type="term" value="F:polyubiquitin modification-dependent protein binding"/>
    <property type="evidence" value="ECO:0007669"/>
    <property type="project" value="TreeGrafter"/>
</dbReference>
<keyword evidence="6" id="KW-1185">Reference proteome</keyword>
<dbReference type="PROSITE" id="PS50053">
    <property type="entry name" value="UBIQUITIN_2"/>
    <property type="match status" value="1"/>
</dbReference>
<dbReference type="InterPro" id="IPR015496">
    <property type="entry name" value="Ubiquilin"/>
</dbReference>
<dbReference type="GO" id="GO:0005829">
    <property type="term" value="C:cytosol"/>
    <property type="evidence" value="ECO:0007669"/>
    <property type="project" value="TreeGrafter"/>
</dbReference>
<feature type="domain" description="Ubiquitin-like" evidence="4">
    <location>
        <begin position="4"/>
        <end position="75"/>
    </location>
</feature>
<dbReference type="InterPro" id="IPR029071">
    <property type="entry name" value="Ubiquitin-like_domsf"/>
</dbReference>
<dbReference type="EMBL" id="KE123969">
    <property type="protein sequence ID" value="EPB87380.1"/>
    <property type="molecule type" value="Genomic_DNA"/>
</dbReference>
<dbReference type="Gene3D" id="1.10.8.10">
    <property type="entry name" value="DNA helicase RuvA subunit, C-terminal domain"/>
    <property type="match status" value="1"/>
</dbReference>
<feature type="compositionally biased region" description="Low complexity" evidence="2">
    <location>
        <begin position="294"/>
        <end position="323"/>
    </location>
</feature>
<dbReference type="SUPFAM" id="SSF46934">
    <property type="entry name" value="UBA-like"/>
    <property type="match status" value="1"/>
</dbReference>
<dbReference type="Gene3D" id="3.10.20.90">
    <property type="entry name" value="Phosphatidylinositol 3-kinase Catalytic Subunit, Chain A, domain 1"/>
    <property type="match status" value="1"/>
</dbReference>
<sequence>MPDITVNVRPSTGQIFQITFNPEETTVETLKVLIGEKMGNIDASSLKLVFSGRILKNEDTAIDCKITAGSTVHVVRAGGNKAPVASSANTSTSNTNTTTTTTTATPNTSSPSARQTSDPIPPIPPTPSPSTLTGLGGNLSSASPFGDMQMPNMDPELMRQMMDSPFMQNIMGNTDFVRSIIMSNPQMKALVEQNPELGHVINDPVFLRQSMEMMRNPELMREMQRNNDRALSNIEAIPGGFNHLRRMYNTFQSPMESALSRGGSSSSSDEANNQRLARELNVESVPENSLNTQALPNPWAAPANNNNNNNNNNSNANSNNTSSPAAANPFAALGGAGANGAANPLAALLGGSGGSMFPFGNNEAQQQAQPQQQSTQQQQTPFWADPNFIQASLRMQQAMMAGQQNNTGSTTPNTTSINNQQQNLLQQMMMGFPAGGFGGYNGLSDFQPPQQQQQQPSEPPEVRFRDQLAQLEEMGFSEKSSNVRALLATGGNVQAAIEYLLSM</sequence>
<feature type="compositionally biased region" description="Low complexity" evidence="2">
    <location>
        <begin position="447"/>
        <end position="456"/>
    </location>
</feature>
<evidence type="ECO:0000259" key="4">
    <source>
        <dbReference type="PROSITE" id="PS50053"/>
    </source>
</evidence>
<name>S2K5E3_MUCC1</name>
<dbReference type="PANTHER" id="PTHR10677">
    <property type="entry name" value="UBIQUILIN"/>
    <property type="match status" value="1"/>
</dbReference>
<evidence type="ECO:0000256" key="1">
    <source>
        <dbReference type="ARBA" id="ARBA00071717"/>
    </source>
</evidence>
<dbReference type="AlphaFoldDB" id="S2K5E3"/>
<evidence type="ECO:0000313" key="6">
    <source>
        <dbReference type="Proteomes" id="UP000014254"/>
    </source>
</evidence>
<dbReference type="VEuPathDB" id="FungiDB:HMPREF1544_05806"/>
<feature type="region of interest" description="Disordered" evidence="2">
    <location>
        <begin position="82"/>
        <end position="145"/>
    </location>
</feature>
<feature type="compositionally biased region" description="Low complexity" evidence="2">
    <location>
        <begin position="364"/>
        <end position="380"/>
    </location>
</feature>
<dbReference type="Pfam" id="PF00627">
    <property type="entry name" value="UBA"/>
    <property type="match status" value="1"/>
</dbReference>
<dbReference type="PROSITE" id="PS50030">
    <property type="entry name" value="UBA"/>
    <property type="match status" value="1"/>
</dbReference>
<dbReference type="Proteomes" id="UP000014254">
    <property type="component" value="Unassembled WGS sequence"/>
</dbReference>
<dbReference type="PANTHER" id="PTHR10677:SF3">
    <property type="entry name" value="FI07626P-RELATED"/>
    <property type="match status" value="1"/>
</dbReference>
<dbReference type="Pfam" id="PF23195">
    <property type="entry name" value="UBQLN1"/>
    <property type="match status" value="1"/>
</dbReference>
<dbReference type="SMART" id="SM00727">
    <property type="entry name" value="STI1"/>
    <property type="match status" value="1"/>
</dbReference>
<evidence type="ECO:0000259" key="3">
    <source>
        <dbReference type="PROSITE" id="PS50030"/>
    </source>
</evidence>
<dbReference type="InterPro" id="IPR009060">
    <property type="entry name" value="UBA-like_sf"/>
</dbReference>
<dbReference type="CDD" id="cd14399">
    <property type="entry name" value="UBA_PLICs"/>
    <property type="match status" value="1"/>
</dbReference>
<dbReference type="InterPro" id="IPR015940">
    <property type="entry name" value="UBA"/>
</dbReference>
<dbReference type="GO" id="GO:0006511">
    <property type="term" value="P:ubiquitin-dependent protein catabolic process"/>
    <property type="evidence" value="ECO:0007669"/>
    <property type="project" value="TreeGrafter"/>
</dbReference>
<feature type="compositionally biased region" description="Low complexity" evidence="2">
    <location>
        <begin position="85"/>
        <end position="113"/>
    </location>
</feature>
<organism evidence="5 6">
    <name type="scientific">Mucor circinelloides f. circinelloides (strain 1006PhL)</name>
    <name type="common">Mucormycosis agent</name>
    <name type="synonym">Calyptromyces circinelloides</name>
    <dbReference type="NCBI Taxonomy" id="1220926"/>
    <lineage>
        <taxon>Eukaryota</taxon>
        <taxon>Fungi</taxon>
        <taxon>Fungi incertae sedis</taxon>
        <taxon>Mucoromycota</taxon>
        <taxon>Mucoromycotina</taxon>
        <taxon>Mucoromycetes</taxon>
        <taxon>Mucorales</taxon>
        <taxon>Mucorineae</taxon>
        <taxon>Mucoraceae</taxon>
        <taxon>Mucor</taxon>
    </lineage>
</organism>
<dbReference type="STRING" id="1220926.S2K5E3"/>
<dbReference type="SMART" id="SM00165">
    <property type="entry name" value="UBA"/>
    <property type="match status" value="1"/>
</dbReference>
<dbReference type="Pfam" id="PF00240">
    <property type="entry name" value="ubiquitin"/>
    <property type="match status" value="1"/>
</dbReference>
<feature type="region of interest" description="Disordered" evidence="2">
    <location>
        <begin position="438"/>
        <end position="462"/>
    </location>
</feature>
<dbReference type="FunFam" id="1.10.8.10:FF:000079">
    <property type="entry name" value="Ubiquitin family protein"/>
    <property type="match status" value="1"/>
</dbReference>
<gene>
    <name evidence="5" type="ORF">HMPREF1544_05806</name>
</gene>
<dbReference type="InterPro" id="IPR000626">
    <property type="entry name" value="Ubiquitin-like_dom"/>
</dbReference>
<feature type="compositionally biased region" description="Pro residues" evidence="2">
    <location>
        <begin position="119"/>
        <end position="128"/>
    </location>
</feature>
<dbReference type="SMART" id="SM00213">
    <property type="entry name" value="UBQ"/>
    <property type="match status" value="1"/>
</dbReference>
<dbReference type="CDD" id="cd17039">
    <property type="entry name" value="Ubl_ubiquitin_like"/>
    <property type="match status" value="1"/>
</dbReference>
<proteinExistence type="predicted"/>
<feature type="region of interest" description="Disordered" evidence="2">
    <location>
        <begin position="356"/>
        <end position="380"/>
    </location>
</feature>
<dbReference type="InParanoid" id="S2K5E3"/>
<dbReference type="InterPro" id="IPR006636">
    <property type="entry name" value="STI1_HS-bd"/>
</dbReference>
<evidence type="ECO:0000256" key="2">
    <source>
        <dbReference type="SAM" id="MobiDB-lite"/>
    </source>
</evidence>
<dbReference type="FunFam" id="1.10.260.100:FF:000001">
    <property type="entry name" value="Ubiquilin 1"/>
    <property type="match status" value="1"/>
</dbReference>
<feature type="domain" description="UBA" evidence="3">
    <location>
        <begin position="457"/>
        <end position="503"/>
    </location>
</feature>
<accession>S2K5E3</accession>
<dbReference type="eggNOG" id="KOG0010">
    <property type="taxonomic scope" value="Eukaryota"/>
</dbReference>
<dbReference type="Gene3D" id="1.10.260.100">
    <property type="match status" value="1"/>
</dbReference>
<dbReference type="OMA" id="EVRFQTQ"/>